<evidence type="ECO:0000259" key="2">
    <source>
        <dbReference type="Pfam" id="PF07589"/>
    </source>
</evidence>
<dbReference type="HOGENOM" id="CLU_1239307_0_0_6"/>
<dbReference type="Pfam" id="PF07589">
    <property type="entry name" value="PEP-CTERM"/>
    <property type="match status" value="1"/>
</dbReference>
<dbReference type="KEGG" id="pin:Ping_2642"/>
<evidence type="ECO:0000313" key="4">
    <source>
        <dbReference type="Proteomes" id="UP000000639"/>
    </source>
</evidence>
<feature type="signal peptide" evidence="1">
    <location>
        <begin position="1"/>
        <end position="21"/>
    </location>
</feature>
<dbReference type="InterPro" id="IPR013424">
    <property type="entry name" value="Ice-binding_C"/>
</dbReference>
<proteinExistence type="predicted"/>
<name>A1SXZ4_PSYIN</name>
<dbReference type="EMBL" id="CP000510">
    <property type="protein sequence ID" value="ABM04359.1"/>
    <property type="molecule type" value="Genomic_DNA"/>
</dbReference>
<accession>A1SXZ4</accession>
<evidence type="ECO:0000256" key="1">
    <source>
        <dbReference type="SAM" id="SignalP"/>
    </source>
</evidence>
<protein>
    <recommendedName>
        <fullName evidence="2">Ice-binding protein C-terminal domain-containing protein</fullName>
    </recommendedName>
</protein>
<sequence length="223" mass="23769">MKILFNSLVLLISLVSFQIQATLIKYDNEADFNTDIASLSSNTVDFDSLAAGTLITDGSAIDGITFNYSIFGMNLFADDLFDTTSPANYLGVDSGDGSFIGGDSFTMSFAAAQTAIGLFIHSADFIFDGDVTLTTNNGLIVELSGNIDTYLTDGEAYFIGLSTNNPLDAFTSVVLSSINESFAFNVDDITIANSTAVPEPGTGLLMLMAVAGFYFKKQIFKTK</sequence>
<feature type="domain" description="Ice-binding protein C-terminal" evidence="2">
    <location>
        <begin position="196"/>
        <end position="216"/>
    </location>
</feature>
<dbReference type="NCBIfam" id="TIGR02595">
    <property type="entry name" value="PEP_CTERM"/>
    <property type="match status" value="1"/>
</dbReference>
<dbReference type="AlphaFoldDB" id="A1SXZ4"/>
<dbReference type="Proteomes" id="UP000000639">
    <property type="component" value="Chromosome"/>
</dbReference>
<keyword evidence="4" id="KW-1185">Reference proteome</keyword>
<dbReference type="STRING" id="357804.Ping_2642"/>
<evidence type="ECO:0000313" key="3">
    <source>
        <dbReference type="EMBL" id="ABM04359.1"/>
    </source>
</evidence>
<feature type="chain" id="PRO_5002637172" description="Ice-binding protein C-terminal domain-containing protein" evidence="1">
    <location>
        <begin position="22"/>
        <end position="223"/>
    </location>
</feature>
<organism evidence="3 4">
    <name type="scientific">Psychromonas ingrahamii (strain DSM 17664 / CCUG 51855 / 37)</name>
    <dbReference type="NCBI Taxonomy" id="357804"/>
    <lineage>
        <taxon>Bacteria</taxon>
        <taxon>Pseudomonadati</taxon>
        <taxon>Pseudomonadota</taxon>
        <taxon>Gammaproteobacteria</taxon>
        <taxon>Alteromonadales</taxon>
        <taxon>Psychromonadaceae</taxon>
        <taxon>Psychromonas</taxon>
    </lineage>
</organism>
<dbReference type="eggNOG" id="ENOG502ZWZY">
    <property type="taxonomic scope" value="Bacteria"/>
</dbReference>
<dbReference type="RefSeq" id="WP_011770916.1">
    <property type="nucleotide sequence ID" value="NC_008709.1"/>
</dbReference>
<keyword evidence="1" id="KW-0732">Signal</keyword>
<gene>
    <name evidence="3" type="ordered locus">Ping_2642</name>
</gene>
<reference evidence="3 4" key="1">
    <citation type="submission" date="2007-01" db="EMBL/GenBank/DDBJ databases">
        <title>Complete sequence of Psychromonas ingrahamii 37.</title>
        <authorList>
            <consortium name="US DOE Joint Genome Institute"/>
            <person name="Copeland A."/>
            <person name="Lucas S."/>
            <person name="Lapidus A."/>
            <person name="Barry K."/>
            <person name="Detter J.C."/>
            <person name="Glavina del Rio T."/>
            <person name="Hammon N."/>
            <person name="Israni S."/>
            <person name="Dalin E."/>
            <person name="Tice H."/>
            <person name="Pitluck S."/>
            <person name="Thompson L.S."/>
            <person name="Brettin T."/>
            <person name="Bruce D."/>
            <person name="Han C."/>
            <person name="Tapia R."/>
            <person name="Schmutz J."/>
            <person name="Larimer F."/>
            <person name="Land M."/>
            <person name="Hauser L."/>
            <person name="Kyrpides N."/>
            <person name="Ivanova N."/>
            <person name="Staley J."/>
            <person name="Richardson P."/>
        </authorList>
    </citation>
    <scope>NUCLEOTIDE SEQUENCE [LARGE SCALE GENOMIC DNA]</scope>
    <source>
        <strain evidence="3 4">37</strain>
    </source>
</reference>